<dbReference type="Proteomes" id="UP001165960">
    <property type="component" value="Unassembled WGS sequence"/>
</dbReference>
<name>A0ACC2TJI6_9FUNG</name>
<evidence type="ECO:0000313" key="2">
    <source>
        <dbReference type="Proteomes" id="UP001165960"/>
    </source>
</evidence>
<comment type="caution">
    <text evidence="1">The sequence shown here is derived from an EMBL/GenBank/DDBJ whole genome shotgun (WGS) entry which is preliminary data.</text>
</comment>
<gene>
    <name evidence="1" type="ORF">DSO57_1002650</name>
</gene>
<organism evidence="1 2">
    <name type="scientific">Entomophthora muscae</name>
    <dbReference type="NCBI Taxonomy" id="34485"/>
    <lineage>
        <taxon>Eukaryota</taxon>
        <taxon>Fungi</taxon>
        <taxon>Fungi incertae sedis</taxon>
        <taxon>Zoopagomycota</taxon>
        <taxon>Entomophthoromycotina</taxon>
        <taxon>Entomophthoromycetes</taxon>
        <taxon>Entomophthorales</taxon>
        <taxon>Entomophthoraceae</taxon>
        <taxon>Entomophthora</taxon>
    </lineage>
</organism>
<sequence>MITDQVATLQGKIEYLRQHLFDPDDSSSESDGKGEAEVTGTPTHLDHGCCPELEGQPYVNCALALDHLAAVKNDVVDQQDALEQKVQNLSCLMQTINGQVTVTVLQSHWAVNRIGLGEILQRSNDTQESIRLY</sequence>
<accession>A0ACC2TJI6</accession>
<evidence type="ECO:0000313" key="1">
    <source>
        <dbReference type="EMBL" id="KAJ9074803.1"/>
    </source>
</evidence>
<protein>
    <submittedName>
        <fullName evidence="1">Uncharacterized protein</fullName>
    </submittedName>
</protein>
<dbReference type="EMBL" id="QTSX02002846">
    <property type="protein sequence ID" value="KAJ9074803.1"/>
    <property type="molecule type" value="Genomic_DNA"/>
</dbReference>
<proteinExistence type="predicted"/>
<reference evidence="1" key="1">
    <citation type="submission" date="2022-04" db="EMBL/GenBank/DDBJ databases">
        <title>Genome of the entomopathogenic fungus Entomophthora muscae.</title>
        <authorList>
            <person name="Elya C."/>
            <person name="Lovett B.R."/>
            <person name="Lee E."/>
            <person name="Macias A.M."/>
            <person name="Hajek A.E."/>
            <person name="De Bivort B.L."/>
            <person name="Kasson M.T."/>
            <person name="De Fine Licht H.H."/>
            <person name="Stajich J.E."/>
        </authorList>
    </citation>
    <scope>NUCLEOTIDE SEQUENCE</scope>
    <source>
        <strain evidence="1">Berkeley</strain>
    </source>
</reference>
<keyword evidence="2" id="KW-1185">Reference proteome</keyword>